<dbReference type="Pfam" id="PF17098">
    <property type="entry name" value="Wtap"/>
    <property type="match status" value="1"/>
</dbReference>
<organism evidence="8 9">
    <name type="scientific">Bugula neritina</name>
    <name type="common">Brown bryozoan</name>
    <name type="synonym">Sertularia neritina</name>
    <dbReference type="NCBI Taxonomy" id="10212"/>
    <lineage>
        <taxon>Eukaryota</taxon>
        <taxon>Metazoa</taxon>
        <taxon>Spiralia</taxon>
        <taxon>Lophotrochozoa</taxon>
        <taxon>Bryozoa</taxon>
        <taxon>Gymnolaemata</taxon>
        <taxon>Cheilostomatida</taxon>
        <taxon>Flustrina</taxon>
        <taxon>Buguloidea</taxon>
        <taxon>Bugulidae</taxon>
        <taxon>Bugula</taxon>
    </lineage>
</organism>
<evidence type="ECO:0000256" key="6">
    <source>
        <dbReference type="SAM" id="Coils"/>
    </source>
</evidence>
<keyword evidence="5" id="KW-0539">Nucleus</keyword>
<evidence type="ECO:0000313" key="9">
    <source>
        <dbReference type="Proteomes" id="UP000593567"/>
    </source>
</evidence>
<reference evidence="8" key="1">
    <citation type="submission" date="2020-06" db="EMBL/GenBank/DDBJ databases">
        <title>Draft genome of Bugula neritina, a colonial animal packing powerful symbionts and potential medicines.</title>
        <authorList>
            <person name="Rayko M."/>
        </authorList>
    </citation>
    <scope>NUCLEOTIDE SEQUENCE [LARGE SCALE GENOMIC DNA]</scope>
    <source>
        <strain evidence="8">Kwan_BN1</strain>
    </source>
</reference>
<sequence>MTEGEEPVAATVRPERKSTDVLEKLDKAGLIDEISLLYNYIEANKLEDLQSLKETEEKLRQQLCDVSKRESILLKTLAEKEREVTDLEAQIEELKQYQLPSNNQLRTMLLEPTVNVVINRLKKELDTTKLRLEESQSELNAWKFTQDSQTGKHLMARCRTLLKENEELGMQISQGRIAKLEGEIALQKKLVEEMKVAQNETEQFVVELDDDTEGLQATILLLQQQLKEAKERIHILEGTGDSTPLQQNQMDTETTESMEHEPTHSELTLENEGNDNSLTFPENSEICSKNKEKTSMVNGSIALIEKVDDEMNSTNSPGEKSSALVKNGRTGVSGTN</sequence>
<keyword evidence="4" id="KW-0508">mRNA splicing</keyword>
<dbReference type="GO" id="GO:0006397">
    <property type="term" value="P:mRNA processing"/>
    <property type="evidence" value="ECO:0007669"/>
    <property type="project" value="UniProtKB-KW"/>
</dbReference>
<dbReference type="OrthoDB" id="3366661at2759"/>
<gene>
    <name evidence="8" type="ORF">EB796_016286</name>
</gene>
<feature type="compositionally biased region" description="Polar residues" evidence="7">
    <location>
        <begin position="274"/>
        <end position="283"/>
    </location>
</feature>
<dbReference type="Proteomes" id="UP000593567">
    <property type="component" value="Unassembled WGS sequence"/>
</dbReference>
<keyword evidence="3" id="KW-0507">mRNA processing</keyword>
<dbReference type="PANTHER" id="PTHR15217:SF0">
    <property type="entry name" value="PRE-MRNA-SPLICING REGULATOR WTAP"/>
    <property type="match status" value="1"/>
</dbReference>
<feature type="coiled-coil region" evidence="6">
    <location>
        <begin position="177"/>
        <end position="239"/>
    </location>
</feature>
<dbReference type="GO" id="GO:0000381">
    <property type="term" value="P:regulation of alternative mRNA splicing, via spliceosome"/>
    <property type="evidence" value="ECO:0007669"/>
    <property type="project" value="InterPro"/>
</dbReference>
<dbReference type="EMBL" id="VXIV02002463">
    <property type="protein sequence ID" value="KAF6025395.1"/>
    <property type="molecule type" value="Genomic_DNA"/>
</dbReference>
<evidence type="ECO:0000256" key="1">
    <source>
        <dbReference type="ARBA" id="ARBA00004123"/>
    </source>
</evidence>
<accession>A0A7J7JH10</accession>
<evidence type="ECO:0000313" key="8">
    <source>
        <dbReference type="EMBL" id="KAF6025395.1"/>
    </source>
</evidence>
<comment type="similarity">
    <text evidence="2">Belongs to the fl(2)d family.</text>
</comment>
<dbReference type="PANTHER" id="PTHR15217">
    <property type="entry name" value="WILMS' TUMOR 1-ASSOCIATING PROTEIN"/>
    <property type="match status" value="1"/>
</dbReference>
<dbReference type="GO" id="GO:0008380">
    <property type="term" value="P:RNA splicing"/>
    <property type="evidence" value="ECO:0007669"/>
    <property type="project" value="UniProtKB-KW"/>
</dbReference>
<evidence type="ECO:0000256" key="7">
    <source>
        <dbReference type="SAM" id="MobiDB-lite"/>
    </source>
</evidence>
<name>A0A7J7JH10_BUGNE</name>
<feature type="region of interest" description="Disordered" evidence="7">
    <location>
        <begin position="239"/>
        <end position="283"/>
    </location>
</feature>
<protein>
    <submittedName>
        <fullName evidence="8">Uncharacterized protein</fullName>
    </submittedName>
</protein>
<proteinExistence type="inferred from homology"/>
<dbReference type="GO" id="GO:0016556">
    <property type="term" value="P:mRNA modification"/>
    <property type="evidence" value="ECO:0007669"/>
    <property type="project" value="InterPro"/>
</dbReference>
<evidence type="ECO:0000256" key="4">
    <source>
        <dbReference type="ARBA" id="ARBA00023187"/>
    </source>
</evidence>
<feature type="region of interest" description="Disordered" evidence="7">
    <location>
        <begin position="308"/>
        <end position="336"/>
    </location>
</feature>
<evidence type="ECO:0000256" key="2">
    <source>
        <dbReference type="ARBA" id="ARBA00010313"/>
    </source>
</evidence>
<feature type="coiled-coil region" evidence="6">
    <location>
        <begin position="42"/>
        <end position="138"/>
    </location>
</feature>
<dbReference type="GO" id="GO:0005634">
    <property type="term" value="C:nucleus"/>
    <property type="evidence" value="ECO:0007669"/>
    <property type="project" value="UniProtKB-SubCell"/>
</dbReference>
<comment type="caution">
    <text evidence="8">The sequence shown here is derived from an EMBL/GenBank/DDBJ whole genome shotgun (WGS) entry which is preliminary data.</text>
</comment>
<feature type="compositionally biased region" description="Polar residues" evidence="7">
    <location>
        <begin position="240"/>
        <end position="252"/>
    </location>
</feature>
<keyword evidence="6" id="KW-0175">Coiled coil</keyword>
<evidence type="ECO:0000256" key="5">
    <source>
        <dbReference type="ARBA" id="ARBA00023242"/>
    </source>
</evidence>
<keyword evidence="9" id="KW-1185">Reference proteome</keyword>
<dbReference type="AlphaFoldDB" id="A0A7J7JH10"/>
<dbReference type="InterPro" id="IPR033757">
    <property type="entry name" value="WTAP"/>
</dbReference>
<comment type="subcellular location">
    <subcellularLocation>
        <location evidence="1">Nucleus</location>
    </subcellularLocation>
</comment>
<evidence type="ECO:0000256" key="3">
    <source>
        <dbReference type="ARBA" id="ARBA00022664"/>
    </source>
</evidence>